<name>A0A839K6J6_9FIRM</name>
<proteinExistence type="predicted"/>
<feature type="transmembrane region" description="Helical" evidence="1">
    <location>
        <begin position="70"/>
        <end position="89"/>
    </location>
</feature>
<sequence>MENIIFITVIVVCLIFILACVIKQRPDLIVNFALRACLGTLAIYLLNMVLKSRGFTISVGINAATVATNGLLGLPGFLLLFGLAVYYFFTA</sequence>
<reference evidence="2 3" key="1">
    <citation type="submission" date="2020-07" db="EMBL/GenBank/DDBJ databases">
        <title>Characterization and genome sequencing of isolate MD1, a novel member within the family Lachnospiraceae.</title>
        <authorList>
            <person name="Rettenmaier R."/>
            <person name="Di Bello L."/>
            <person name="Zinser C."/>
            <person name="Scheitz K."/>
            <person name="Liebl W."/>
            <person name="Zverlov V."/>
        </authorList>
    </citation>
    <scope>NUCLEOTIDE SEQUENCE [LARGE SCALE GENOMIC DNA]</scope>
    <source>
        <strain evidence="2 3">MD1</strain>
    </source>
</reference>
<keyword evidence="3" id="KW-1185">Reference proteome</keyword>
<dbReference type="RefSeq" id="WP_228354262.1">
    <property type="nucleotide sequence ID" value="NZ_JACEGA010000001.1"/>
</dbReference>
<protein>
    <submittedName>
        <fullName evidence="2">Pro-sigmaK processing inhibitor BofA family protein</fullName>
    </submittedName>
</protein>
<evidence type="ECO:0000256" key="1">
    <source>
        <dbReference type="SAM" id="Phobius"/>
    </source>
</evidence>
<dbReference type="InterPro" id="IPR010001">
    <property type="entry name" value="BofA"/>
</dbReference>
<dbReference type="Pfam" id="PF07441">
    <property type="entry name" value="BofA"/>
    <property type="match status" value="1"/>
</dbReference>
<dbReference type="EMBL" id="JACEGA010000001">
    <property type="protein sequence ID" value="MBB2184699.1"/>
    <property type="molecule type" value="Genomic_DNA"/>
</dbReference>
<evidence type="ECO:0000313" key="3">
    <source>
        <dbReference type="Proteomes" id="UP000574276"/>
    </source>
</evidence>
<accession>A0A839K6J6</accession>
<gene>
    <name evidence="2" type="ORF">H0486_17675</name>
</gene>
<dbReference type="Proteomes" id="UP000574276">
    <property type="component" value="Unassembled WGS sequence"/>
</dbReference>
<comment type="caution">
    <text evidence="2">The sequence shown here is derived from an EMBL/GenBank/DDBJ whole genome shotgun (WGS) entry which is preliminary data.</text>
</comment>
<keyword evidence="1" id="KW-0812">Transmembrane</keyword>
<keyword evidence="1" id="KW-1133">Transmembrane helix</keyword>
<feature type="transmembrane region" description="Helical" evidence="1">
    <location>
        <begin position="6"/>
        <end position="22"/>
    </location>
</feature>
<feature type="transmembrane region" description="Helical" evidence="1">
    <location>
        <begin position="29"/>
        <end position="50"/>
    </location>
</feature>
<keyword evidence="1" id="KW-0472">Membrane</keyword>
<evidence type="ECO:0000313" key="2">
    <source>
        <dbReference type="EMBL" id="MBB2184699.1"/>
    </source>
</evidence>
<dbReference type="AlphaFoldDB" id="A0A839K6J6"/>
<organism evidence="2 3">
    <name type="scientific">Variimorphobacter saccharofermentans</name>
    <dbReference type="NCBI Taxonomy" id="2755051"/>
    <lineage>
        <taxon>Bacteria</taxon>
        <taxon>Bacillati</taxon>
        <taxon>Bacillota</taxon>
        <taxon>Clostridia</taxon>
        <taxon>Lachnospirales</taxon>
        <taxon>Lachnospiraceae</taxon>
        <taxon>Variimorphobacter</taxon>
    </lineage>
</organism>